<protein>
    <submittedName>
        <fullName evidence="2">Uncharacterized protein</fullName>
    </submittedName>
</protein>
<proteinExistence type="predicted"/>
<gene>
    <name evidence="2" type="ORF">SI65_03167</name>
</gene>
<comment type="caution">
    <text evidence="2">The sequence shown here is derived from an EMBL/GenBank/DDBJ whole genome shotgun (WGS) entry which is preliminary data.</text>
</comment>
<evidence type="ECO:0000256" key="1">
    <source>
        <dbReference type="SAM" id="Coils"/>
    </source>
</evidence>
<evidence type="ECO:0000313" key="3">
    <source>
        <dbReference type="Proteomes" id="UP000094569"/>
    </source>
</evidence>
<dbReference type="Proteomes" id="UP000094569">
    <property type="component" value="Unassembled WGS sequence"/>
</dbReference>
<keyword evidence="1" id="KW-0175">Coiled coil</keyword>
<feature type="coiled-coil region" evidence="1">
    <location>
        <begin position="50"/>
        <end position="77"/>
    </location>
</feature>
<organism evidence="2 3">
    <name type="scientific">Aspergillus cristatus</name>
    <name type="common">Chinese Fuzhuan brick tea-fermentation fungus</name>
    <name type="synonym">Eurotium cristatum</name>
    <dbReference type="NCBI Taxonomy" id="573508"/>
    <lineage>
        <taxon>Eukaryota</taxon>
        <taxon>Fungi</taxon>
        <taxon>Dikarya</taxon>
        <taxon>Ascomycota</taxon>
        <taxon>Pezizomycotina</taxon>
        <taxon>Eurotiomycetes</taxon>
        <taxon>Eurotiomycetidae</taxon>
        <taxon>Eurotiales</taxon>
        <taxon>Aspergillaceae</taxon>
        <taxon>Aspergillus</taxon>
        <taxon>Aspergillus subgen. Aspergillus</taxon>
    </lineage>
</organism>
<keyword evidence="3" id="KW-1185">Reference proteome</keyword>
<name>A0A1E3BNE8_ASPCR</name>
<evidence type="ECO:0000313" key="2">
    <source>
        <dbReference type="EMBL" id="ODM22321.1"/>
    </source>
</evidence>
<dbReference type="EMBL" id="JXNT01000002">
    <property type="protein sequence ID" value="ODM22321.1"/>
    <property type="molecule type" value="Genomic_DNA"/>
</dbReference>
<dbReference type="AlphaFoldDB" id="A0A1E3BNE8"/>
<reference evidence="2 3" key="1">
    <citation type="journal article" date="2016" name="BMC Genomics">
        <title>Comparative genomic and transcriptomic analyses of the Fuzhuan brick tea-fermentation fungus Aspergillus cristatus.</title>
        <authorList>
            <person name="Ge Y."/>
            <person name="Wang Y."/>
            <person name="Liu Y."/>
            <person name="Tan Y."/>
            <person name="Ren X."/>
            <person name="Zhang X."/>
            <person name="Hyde K.D."/>
            <person name="Liu Y."/>
            <person name="Liu Z."/>
        </authorList>
    </citation>
    <scope>NUCLEOTIDE SEQUENCE [LARGE SCALE GENOMIC DNA]</scope>
    <source>
        <strain evidence="2 3">GZAAS20.1005</strain>
    </source>
</reference>
<accession>A0A1E3BNE8</accession>
<sequence>MGILAKELLESSIPNGLEVKAKISKEMIRTVDPSTKTVANQLGMSIVDQLKDLSEDIQQLQAARNDNRGELNSLREQNLDNDDLFIVRASTLDEWADGRGPVFDDDRNDRVHAGRLQIDVKTVLCLFRTVGA</sequence>
<dbReference type="VEuPathDB" id="FungiDB:SI65_03167"/>